<protein>
    <recommendedName>
        <fullName evidence="1">Type I restriction enzyme R protein N-terminal domain-containing protein</fullName>
    </recommendedName>
</protein>
<dbReference type="EMBL" id="BARU01004637">
    <property type="protein sequence ID" value="GAH22331.1"/>
    <property type="molecule type" value="Genomic_DNA"/>
</dbReference>
<evidence type="ECO:0000259" key="1">
    <source>
        <dbReference type="Pfam" id="PF13588"/>
    </source>
</evidence>
<proteinExistence type="predicted"/>
<organism evidence="2">
    <name type="scientific">marine sediment metagenome</name>
    <dbReference type="NCBI Taxonomy" id="412755"/>
    <lineage>
        <taxon>unclassified sequences</taxon>
        <taxon>metagenomes</taxon>
        <taxon>ecological metagenomes</taxon>
    </lineage>
</organism>
<feature type="domain" description="Type I restriction enzyme R protein N-terminal" evidence="1">
    <location>
        <begin position="68"/>
        <end position="112"/>
    </location>
</feature>
<dbReference type="AlphaFoldDB" id="X1DMZ0"/>
<comment type="caution">
    <text evidence="2">The sequence shown here is derived from an EMBL/GenBank/DDBJ whole genome shotgun (WGS) entry which is preliminary data.</text>
</comment>
<accession>X1DMZ0</accession>
<name>X1DMZ0_9ZZZZ</name>
<dbReference type="InterPro" id="IPR029464">
    <property type="entry name" value="HSDR_N"/>
</dbReference>
<gene>
    <name evidence="2" type="ORF">S03H2_09218</name>
</gene>
<reference evidence="2" key="1">
    <citation type="journal article" date="2014" name="Front. Microbiol.">
        <title>High frequency of phylogenetically diverse reductive dehalogenase-homologous genes in deep subseafloor sedimentary metagenomes.</title>
        <authorList>
            <person name="Kawai M."/>
            <person name="Futagami T."/>
            <person name="Toyoda A."/>
            <person name="Takaki Y."/>
            <person name="Nishi S."/>
            <person name="Hori S."/>
            <person name="Arai W."/>
            <person name="Tsubouchi T."/>
            <person name="Morono Y."/>
            <person name="Uchiyama I."/>
            <person name="Ito T."/>
            <person name="Fujiyama A."/>
            <person name="Inagaki F."/>
            <person name="Takami H."/>
        </authorList>
    </citation>
    <scope>NUCLEOTIDE SEQUENCE</scope>
    <source>
        <strain evidence="2">Expedition CK06-06</strain>
    </source>
</reference>
<sequence length="112" mass="13243">MNKGDVMKTKELLDLIFKSPDVKYGLVEFEGIDFEKALSFSEENGKYFLTCLKRNKPIQVYSEKKLAPEEIIRQLWIYKLIDYYEYKIDKIDVEKEIYFGTQVNEKAADIVV</sequence>
<feature type="non-terminal residue" evidence="2">
    <location>
        <position position="112"/>
    </location>
</feature>
<dbReference type="Pfam" id="PF13588">
    <property type="entry name" value="HSDR_N_2"/>
    <property type="match status" value="1"/>
</dbReference>
<evidence type="ECO:0000313" key="2">
    <source>
        <dbReference type="EMBL" id="GAH22331.1"/>
    </source>
</evidence>